<dbReference type="InterPro" id="IPR014016">
    <property type="entry name" value="UvrD-like_ATP-bd"/>
</dbReference>
<evidence type="ECO:0000259" key="10">
    <source>
        <dbReference type="PROSITE" id="PS51198"/>
    </source>
</evidence>
<dbReference type="PANTHER" id="PTHR11070:SF45">
    <property type="entry name" value="DNA 3'-5' HELICASE"/>
    <property type="match status" value="1"/>
</dbReference>
<dbReference type="EC" id="5.6.2.4" evidence="7"/>
<name>A0A2M9FXX9_9PROT</name>
<evidence type="ECO:0000256" key="8">
    <source>
        <dbReference type="ARBA" id="ARBA00048988"/>
    </source>
</evidence>
<dbReference type="GO" id="GO:0000725">
    <property type="term" value="P:recombinational repair"/>
    <property type="evidence" value="ECO:0007669"/>
    <property type="project" value="TreeGrafter"/>
</dbReference>
<dbReference type="SUPFAM" id="SSF52540">
    <property type="entry name" value="P-loop containing nucleoside triphosphate hydrolases"/>
    <property type="match status" value="1"/>
</dbReference>
<keyword evidence="1 9" id="KW-0547">Nucleotide-binding</keyword>
<evidence type="ECO:0000256" key="5">
    <source>
        <dbReference type="ARBA" id="ARBA00023235"/>
    </source>
</evidence>
<dbReference type="OrthoDB" id="7211215at2"/>
<keyword evidence="12" id="KW-1185">Reference proteome</keyword>
<dbReference type="Pfam" id="PF00580">
    <property type="entry name" value="UvrD-helicase"/>
    <property type="match status" value="1"/>
</dbReference>
<dbReference type="RefSeq" id="WP_109794769.1">
    <property type="nucleotide sequence ID" value="NZ_PHIG01000047.1"/>
</dbReference>
<feature type="binding site" evidence="9">
    <location>
        <begin position="252"/>
        <end position="259"/>
    </location>
    <ligand>
        <name>ATP</name>
        <dbReference type="ChEBI" id="CHEBI:30616"/>
    </ligand>
</feature>
<dbReference type="InterPro" id="IPR000212">
    <property type="entry name" value="DNA_helicase_UvrD/REP"/>
</dbReference>
<dbReference type="Pfam" id="PF13361">
    <property type="entry name" value="UvrD_C"/>
    <property type="match status" value="1"/>
</dbReference>
<gene>
    <name evidence="11" type="ORF">CVT23_18300</name>
</gene>
<dbReference type="PROSITE" id="PS51198">
    <property type="entry name" value="UVRD_HELICASE_ATP_BIND"/>
    <property type="match status" value="1"/>
</dbReference>
<keyword evidence="2 9" id="KW-0378">Hydrolase</keyword>
<feature type="domain" description="UvrD-like helicase ATP-binding" evidence="10">
    <location>
        <begin position="231"/>
        <end position="503"/>
    </location>
</feature>
<evidence type="ECO:0000256" key="3">
    <source>
        <dbReference type="ARBA" id="ARBA00022806"/>
    </source>
</evidence>
<dbReference type="EMBL" id="PHIG01000047">
    <property type="protein sequence ID" value="PJK28322.1"/>
    <property type="molecule type" value="Genomic_DNA"/>
</dbReference>
<evidence type="ECO:0000256" key="9">
    <source>
        <dbReference type="PROSITE-ProRule" id="PRU00560"/>
    </source>
</evidence>
<dbReference type="GO" id="GO:0005524">
    <property type="term" value="F:ATP binding"/>
    <property type="evidence" value="ECO:0007669"/>
    <property type="project" value="UniProtKB-UniRule"/>
</dbReference>
<dbReference type="SUPFAM" id="SSF143011">
    <property type="entry name" value="RelE-like"/>
    <property type="match status" value="1"/>
</dbReference>
<accession>A0A2M9FXX9</accession>
<protein>
    <recommendedName>
        <fullName evidence="7">DNA 3'-5' helicase</fullName>
        <ecNumber evidence="7">5.6.2.4</ecNumber>
    </recommendedName>
</protein>
<dbReference type="GO" id="GO:0043138">
    <property type="term" value="F:3'-5' DNA helicase activity"/>
    <property type="evidence" value="ECO:0007669"/>
    <property type="project" value="UniProtKB-EC"/>
</dbReference>
<evidence type="ECO:0000256" key="1">
    <source>
        <dbReference type="ARBA" id="ARBA00022741"/>
    </source>
</evidence>
<comment type="catalytic activity">
    <reaction evidence="8">
        <text>ATP + H2O = ADP + phosphate + H(+)</text>
        <dbReference type="Rhea" id="RHEA:13065"/>
        <dbReference type="ChEBI" id="CHEBI:15377"/>
        <dbReference type="ChEBI" id="CHEBI:15378"/>
        <dbReference type="ChEBI" id="CHEBI:30616"/>
        <dbReference type="ChEBI" id="CHEBI:43474"/>
        <dbReference type="ChEBI" id="CHEBI:456216"/>
        <dbReference type="EC" id="5.6.2.4"/>
    </reaction>
</comment>
<dbReference type="GO" id="GO:0016887">
    <property type="term" value="F:ATP hydrolysis activity"/>
    <property type="evidence" value="ECO:0007669"/>
    <property type="project" value="RHEA"/>
</dbReference>
<dbReference type="PANTHER" id="PTHR11070">
    <property type="entry name" value="UVRD / RECB / PCRA DNA HELICASE FAMILY MEMBER"/>
    <property type="match status" value="1"/>
</dbReference>
<organism evidence="11 12">
    <name type="scientific">Minwuia thermotolerans</name>
    <dbReference type="NCBI Taxonomy" id="2056226"/>
    <lineage>
        <taxon>Bacteria</taxon>
        <taxon>Pseudomonadati</taxon>
        <taxon>Pseudomonadota</taxon>
        <taxon>Alphaproteobacteria</taxon>
        <taxon>Minwuiales</taxon>
        <taxon>Minwuiaceae</taxon>
        <taxon>Minwuia</taxon>
    </lineage>
</organism>
<dbReference type="Proteomes" id="UP000229498">
    <property type="component" value="Unassembled WGS sequence"/>
</dbReference>
<evidence type="ECO:0000256" key="2">
    <source>
        <dbReference type="ARBA" id="ARBA00022801"/>
    </source>
</evidence>
<reference evidence="11 12" key="1">
    <citation type="submission" date="2017-11" db="EMBL/GenBank/DDBJ databases">
        <title>Draft genome sequence of Rhizobiales bacterium SY3-13.</title>
        <authorList>
            <person name="Sun C."/>
        </authorList>
    </citation>
    <scope>NUCLEOTIDE SEQUENCE [LARGE SCALE GENOMIC DNA]</scope>
    <source>
        <strain evidence="11 12">SY3-13</strain>
    </source>
</reference>
<comment type="caution">
    <text evidence="11">The sequence shown here is derived from an EMBL/GenBank/DDBJ whole genome shotgun (WGS) entry which is preliminary data.</text>
</comment>
<evidence type="ECO:0000313" key="12">
    <source>
        <dbReference type="Proteomes" id="UP000229498"/>
    </source>
</evidence>
<evidence type="ECO:0000256" key="7">
    <source>
        <dbReference type="ARBA" id="ARBA00034808"/>
    </source>
</evidence>
<comment type="catalytic activity">
    <reaction evidence="6">
        <text>Couples ATP hydrolysis with the unwinding of duplex DNA by translocating in the 3'-5' direction.</text>
        <dbReference type="EC" id="5.6.2.4"/>
    </reaction>
</comment>
<dbReference type="GO" id="GO:0003677">
    <property type="term" value="F:DNA binding"/>
    <property type="evidence" value="ECO:0007669"/>
    <property type="project" value="InterPro"/>
</dbReference>
<proteinExistence type="predicted"/>
<dbReference type="AlphaFoldDB" id="A0A2M9FXX9"/>
<sequence length="689" mass="75596">MNFRIADSFTAALGRLPNEAQKQVKLTVFDLQTNPGHPGLKFHKLSKARDPGFRSVRVSRDLRLIVHQSGSGLLLCHVDRHDAAYQWAERRRIERHPRTGAAQLVEIEEVSRQETVEADAGAAQATTAGPALFGERSDDELLSWGVPSDWLGRVLAVDEDGLFDLLEHLPAEAAEALLSLAAGETPEAAPETAADADPFEHPDAQRRFRAFTGRDELERALDFPWEKWTVFLHPAQRRFAVDNYGGPARVAGSAGTGKTVVALHRAVHLARRDPGARVLLTTFNGALARHLRLKLDRLAGLESEAGRRITVKPVRAVAHDLHTELLGQPNMAPASVQRALVREALKGLDGAGFTEAFAYAEWREVADAWQLADWDAYRDVPRLGRKTRLGQRQREALWSVMKHVRAGLAQRNMTTWPAMFGRVTAALQKRSAQPFAHAVVDEAQDVSVAELRFLAALTGGAPDGLFFAGDLGQRIFRQPFSWKRLGVDVRGRSHTLRINYRTSQQIRAAADRLLPASISDVDGNSEDRRGALSLFDGPPPEIEVLDSAGDEMAHVAAWLKARLAEGVAPEEIGLFVRSEAELDRARAAAKAAGLGWLNISDEQALGDGLVSIGDMHRAKGLEFRAVAVMACDEDVIPSEARIAAIGDEADLQEVYDTERHLLYVAATRARDHLLITGVDPASEFLDDLD</sequence>
<keyword evidence="4 9" id="KW-0067">ATP-binding</keyword>
<keyword evidence="3 9" id="KW-0347">Helicase</keyword>
<evidence type="ECO:0000313" key="11">
    <source>
        <dbReference type="EMBL" id="PJK28322.1"/>
    </source>
</evidence>
<keyword evidence="5" id="KW-0413">Isomerase</keyword>
<dbReference type="InterPro" id="IPR027417">
    <property type="entry name" value="P-loop_NTPase"/>
</dbReference>
<dbReference type="GO" id="GO:0005829">
    <property type="term" value="C:cytosol"/>
    <property type="evidence" value="ECO:0007669"/>
    <property type="project" value="TreeGrafter"/>
</dbReference>
<dbReference type="InterPro" id="IPR035093">
    <property type="entry name" value="RelE/ParE_toxin_dom_sf"/>
</dbReference>
<evidence type="ECO:0000256" key="6">
    <source>
        <dbReference type="ARBA" id="ARBA00034617"/>
    </source>
</evidence>
<evidence type="ECO:0000256" key="4">
    <source>
        <dbReference type="ARBA" id="ARBA00022840"/>
    </source>
</evidence>
<dbReference type="InterPro" id="IPR014017">
    <property type="entry name" value="DNA_helicase_UvrD-like_C"/>
</dbReference>
<dbReference type="Gene3D" id="3.40.50.300">
    <property type="entry name" value="P-loop containing nucleotide triphosphate hydrolases"/>
    <property type="match status" value="2"/>
</dbReference>